<dbReference type="Pfam" id="PF13468">
    <property type="entry name" value="Glyoxalase_3"/>
    <property type="match status" value="1"/>
</dbReference>
<name>A0ABS3CE57_9BACT</name>
<reference evidence="2 3" key="1">
    <citation type="submission" date="2021-03" db="EMBL/GenBank/DDBJ databases">
        <title>novel species isolated from a fishpond in China.</title>
        <authorList>
            <person name="Lu H."/>
            <person name="Cai Z."/>
        </authorList>
    </citation>
    <scope>NUCLEOTIDE SEQUENCE [LARGE SCALE GENOMIC DNA]</scope>
    <source>
        <strain evidence="2 3">YJ13C</strain>
    </source>
</reference>
<organism evidence="2 3">
    <name type="scientific">Algoriphagus pacificus</name>
    <dbReference type="NCBI Taxonomy" id="2811234"/>
    <lineage>
        <taxon>Bacteria</taxon>
        <taxon>Pseudomonadati</taxon>
        <taxon>Bacteroidota</taxon>
        <taxon>Cytophagia</taxon>
        <taxon>Cytophagales</taxon>
        <taxon>Cyclobacteriaceae</taxon>
        <taxon>Algoriphagus</taxon>
    </lineage>
</organism>
<dbReference type="Proteomes" id="UP000664480">
    <property type="component" value="Unassembled WGS sequence"/>
</dbReference>
<accession>A0ABS3CE57</accession>
<dbReference type="RefSeq" id="WP_206584580.1">
    <property type="nucleotide sequence ID" value="NZ_JAFKCU010000001.1"/>
</dbReference>
<gene>
    <name evidence="2" type="ORF">J0A69_00655</name>
</gene>
<dbReference type="InterPro" id="IPR025870">
    <property type="entry name" value="Glyoxalase-like_dom"/>
</dbReference>
<protein>
    <submittedName>
        <fullName evidence="2">VOC family protein</fullName>
    </submittedName>
</protein>
<keyword evidence="3" id="KW-1185">Reference proteome</keyword>
<sequence length="275" mass="32504">MANVMAFFCQFQYMLLEYIDEIFNFIKALLLVVDNYDIDAIEEGSGVYTSVVKHLNKPTTMEIDHIFIFSKNYGKEADKLVEFGFIEGSSRTHPGQGTTNRKFYFENFFLEVLWVIDEAEIRSDLTSKSKLWERSQFDKNHFSPFGLCLVNSKRTDKLFERSEIYQPNYFPEGMSIDIITNEKNPNLPWTFRLPYRDEKKAHNEPTNHKNGIRKLTQVEFEIPLNKDEIEFKTFFKSSEYIDFKGGQRNHLTLEFDNFNQKQVMTFEGLNLSIKY</sequence>
<evidence type="ECO:0000313" key="3">
    <source>
        <dbReference type="Proteomes" id="UP000664480"/>
    </source>
</evidence>
<proteinExistence type="predicted"/>
<evidence type="ECO:0000259" key="1">
    <source>
        <dbReference type="Pfam" id="PF13468"/>
    </source>
</evidence>
<dbReference type="EMBL" id="JAFKCU010000001">
    <property type="protein sequence ID" value="MBN7813909.1"/>
    <property type="molecule type" value="Genomic_DNA"/>
</dbReference>
<feature type="domain" description="Glyoxalase-like" evidence="1">
    <location>
        <begin position="63"/>
        <end position="147"/>
    </location>
</feature>
<dbReference type="InterPro" id="IPR029068">
    <property type="entry name" value="Glyas_Bleomycin-R_OHBP_Dase"/>
</dbReference>
<evidence type="ECO:0000313" key="2">
    <source>
        <dbReference type="EMBL" id="MBN7813909.1"/>
    </source>
</evidence>
<comment type="caution">
    <text evidence="2">The sequence shown here is derived from an EMBL/GenBank/DDBJ whole genome shotgun (WGS) entry which is preliminary data.</text>
</comment>
<dbReference type="Gene3D" id="3.10.180.10">
    <property type="entry name" value="2,3-Dihydroxybiphenyl 1,2-Dioxygenase, domain 1"/>
    <property type="match status" value="1"/>
</dbReference>